<dbReference type="EMBL" id="CP019082">
    <property type="protein sequence ID" value="APW61620.1"/>
    <property type="molecule type" value="Genomic_DNA"/>
</dbReference>
<protein>
    <submittedName>
        <fullName evidence="3">Uncharacterized protein</fullName>
    </submittedName>
</protein>
<gene>
    <name evidence="3" type="ORF">BSF38_03142</name>
</gene>
<dbReference type="KEGG" id="pbor:BSF38_03142"/>
<feature type="region of interest" description="Disordered" evidence="1">
    <location>
        <begin position="112"/>
        <end position="142"/>
    </location>
</feature>
<dbReference type="OrthoDB" id="9957848at2"/>
<name>A0A1U7CRP5_9BACT</name>
<feature type="signal peptide" evidence="2">
    <location>
        <begin position="1"/>
        <end position="21"/>
    </location>
</feature>
<feature type="chain" id="PRO_5012504815" evidence="2">
    <location>
        <begin position="22"/>
        <end position="142"/>
    </location>
</feature>
<keyword evidence="2" id="KW-0732">Signal</keyword>
<keyword evidence="4" id="KW-1185">Reference proteome</keyword>
<reference evidence="4" key="1">
    <citation type="submission" date="2016-12" db="EMBL/GenBank/DDBJ databases">
        <title>Comparative genomics of four Isosphaeraceae planctomycetes: a common pool of plasmids and glycoside hydrolase genes.</title>
        <authorList>
            <person name="Ivanova A."/>
        </authorList>
    </citation>
    <scope>NUCLEOTIDE SEQUENCE [LARGE SCALE GENOMIC DNA]</scope>
    <source>
        <strain evidence="4">PX4</strain>
    </source>
</reference>
<dbReference type="Proteomes" id="UP000186309">
    <property type="component" value="Chromosome"/>
</dbReference>
<evidence type="ECO:0000313" key="4">
    <source>
        <dbReference type="Proteomes" id="UP000186309"/>
    </source>
</evidence>
<accession>A0A1U7CRP5</accession>
<dbReference type="RefSeq" id="WP_145952151.1">
    <property type="nucleotide sequence ID" value="NZ_CP019082.1"/>
</dbReference>
<proteinExistence type="predicted"/>
<sequence>MTRTRFLPSSAALIAAALAFAAMPSEASAQTQWNGYGPTYAAQPAAAAPAAAVQPPVYYYPTNPSGWQGYAPATAWRYYDPAAGWRDYTPGTAAAPSAVAAAPARPIVRASNAGRPISSSNREFGTGRNVHMHKPWLPNSPR</sequence>
<organism evidence="3 4">
    <name type="scientific">Paludisphaera borealis</name>
    <dbReference type="NCBI Taxonomy" id="1387353"/>
    <lineage>
        <taxon>Bacteria</taxon>
        <taxon>Pseudomonadati</taxon>
        <taxon>Planctomycetota</taxon>
        <taxon>Planctomycetia</taxon>
        <taxon>Isosphaerales</taxon>
        <taxon>Isosphaeraceae</taxon>
        <taxon>Paludisphaera</taxon>
    </lineage>
</organism>
<dbReference type="AlphaFoldDB" id="A0A1U7CRP5"/>
<evidence type="ECO:0000313" key="3">
    <source>
        <dbReference type="EMBL" id="APW61620.1"/>
    </source>
</evidence>
<evidence type="ECO:0000256" key="2">
    <source>
        <dbReference type="SAM" id="SignalP"/>
    </source>
</evidence>
<evidence type="ECO:0000256" key="1">
    <source>
        <dbReference type="SAM" id="MobiDB-lite"/>
    </source>
</evidence>